<keyword evidence="3 9" id="KW-0548">Nucleotidyltransferase</keyword>
<evidence type="ECO:0000256" key="7">
    <source>
        <dbReference type="ARBA" id="ARBA00022993"/>
    </source>
</evidence>
<feature type="binding site" evidence="9">
    <location>
        <position position="83"/>
    </location>
    <ligand>
        <name>substrate</name>
    </ligand>
</feature>
<dbReference type="Pfam" id="PF01467">
    <property type="entry name" value="CTP_transf_like"/>
    <property type="match status" value="1"/>
</dbReference>
<dbReference type="NCBIfam" id="TIGR01510">
    <property type="entry name" value="coaD_prev_kdtB"/>
    <property type="match status" value="1"/>
</dbReference>
<feature type="site" description="Transition state stabilizer" evidence="9">
    <location>
        <position position="27"/>
    </location>
</feature>
<comment type="pathway">
    <text evidence="9">Cofactor biosynthesis; coenzyme A biosynthesis; CoA from (R)-pantothenate: step 4/5.</text>
</comment>
<evidence type="ECO:0000313" key="11">
    <source>
        <dbReference type="EMBL" id="TGN87702.1"/>
    </source>
</evidence>
<evidence type="ECO:0000256" key="2">
    <source>
        <dbReference type="ARBA" id="ARBA00022679"/>
    </source>
</evidence>
<comment type="subunit">
    <text evidence="9">Homohexamer.</text>
</comment>
<keyword evidence="5 9" id="KW-0067">ATP-binding</keyword>
<dbReference type="NCBIfam" id="TIGR00125">
    <property type="entry name" value="cyt_tran_rel"/>
    <property type="match status" value="1"/>
</dbReference>
<evidence type="ECO:0000259" key="10">
    <source>
        <dbReference type="Pfam" id="PF01467"/>
    </source>
</evidence>
<comment type="catalytic activity">
    <reaction evidence="8 9">
        <text>(R)-4'-phosphopantetheine + ATP + H(+) = 3'-dephospho-CoA + diphosphate</text>
        <dbReference type="Rhea" id="RHEA:19801"/>
        <dbReference type="ChEBI" id="CHEBI:15378"/>
        <dbReference type="ChEBI" id="CHEBI:30616"/>
        <dbReference type="ChEBI" id="CHEBI:33019"/>
        <dbReference type="ChEBI" id="CHEBI:57328"/>
        <dbReference type="ChEBI" id="CHEBI:61723"/>
        <dbReference type="EC" id="2.7.7.3"/>
    </reaction>
</comment>
<keyword evidence="6 9" id="KW-0460">Magnesium</keyword>
<comment type="similarity">
    <text evidence="9">Belongs to the bacterial CoaD family.</text>
</comment>
<evidence type="ECO:0000256" key="5">
    <source>
        <dbReference type="ARBA" id="ARBA00022840"/>
    </source>
</evidence>
<dbReference type="InterPro" id="IPR001980">
    <property type="entry name" value="PPAT"/>
</dbReference>
<dbReference type="AlphaFoldDB" id="A0A4Z1DTB5"/>
<protein>
    <recommendedName>
        <fullName evidence="9">Phosphopantetheine adenylyltransferase</fullName>
        <ecNumber evidence="9">2.7.7.3</ecNumber>
    </recommendedName>
    <alternativeName>
        <fullName evidence="9">Dephospho-CoA pyrophosphorylase</fullName>
    </alternativeName>
    <alternativeName>
        <fullName evidence="9">Pantetheine-phosphate adenylyltransferase</fullName>
        <shortName evidence="9">PPAT</shortName>
    </alternativeName>
</protein>
<comment type="caution">
    <text evidence="11">The sequence shown here is derived from an EMBL/GenBank/DDBJ whole genome shotgun (WGS) entry which is preliminary data.</text>
</comment>
<sequence length="169" mass="18572">MTGPESEGSPVRRAVCPGSFDPITNGHLDIIARASRLYDEVFVAVMINTSKKGLFDVDERIGLIREVTAEYANVRVEAHHGLLVDFCKDRDIPAIVKGLRAVSDFDYELQMAQMNNGLTGVETLFVPTNPTYSFLSSSLVKEVAAWGGDVSHLVPPQVLRALGDRLRKD</sequence>
<gene>
    <name evidence="9 11" type="primary">coaD</name>
    <name evidence="11" type="ORF">E5082_04760</name>
</gene>
<feature type="binding site" evidence="9">
    <location>
        <position position="27"/>
    </location>
    <ligand>
        <name>ATP</name>
        <dbReference type="ChEBI" id="CHEBI:30616"/>
    </ligand>
</feature>
<name>A0A4Z1DTB5_STRGP</name>
<reference evidence="11 12" key="1">
    <citation type="submission" date="2019-04" db="EMBL/GenBank/DDBJ databases">
        <title>Streptomyces sp. nov. Bv016 isolated from bark of Buahinia variegata.</title>
        <authorList>
            <person name="Kanchanasin P."/>
            <person name="Tanasupawat S."/>
            <person name="Yuki M."/>
            <person name="Kudo T."/>
        </authorList>
    </citation>
    <scope>NUCLEOTIDE SEQUENCE [LARGE SCALE GENOMIC DNA]</scope>
    <source>
        <strain evidence="11 12">JCM 4765</strain>
    </source>
</reference>
<keyword evidence="1 9" id="KW-0963">Cytoplasm</keyword>
<feature type="binding site" evidence="9">
    <location>
        <position position="51"/>
    </location>
    <ligand>
        <name>substrate</name>
    </ligand>
</feature>
<organism evidence="11 12">
    <name type="scientific">Streptomyces griseoluteus</name>
    <dbReference type="NCBI Taxonomy" id="29306"/>
    <lineage>
        <taxon>Bacteria</taxon>
        <taxon>Bacillati</taxon>
        <taxon>Actinomycetota</taxon>
        <taxon>Actinomycetes</taxon>
        <taxon>Kitasatosporales</taxon>
        <taxon>Streptomycetaceae</taxon>
        <taxon>Streptomyces</taxon>
    </lineage>
</organism>
<dbReference type="UniPathway" id="UPA00241">
    <property type="reaction ID" value="UER00355"/>
</dbReference>
<dbReference type="GO" id="GO:0015937">
    <property type="term" value="P:coenzyme A biosynthetic process"/>
    <property type="evidence" value="ECO:0007669"/>
    <property type="project" value="UniProtKB-UniRule"/>
</dbReference>
<dbReference type="CDD" id="cd02163">
    <property type="entry name" value="PPAT"/>
    <property type="match status" value="1"/>
</dbReference>
<evidence type="ECO:0000256" key="4">
    <source>
        <dbReference type="ARBA" id="ARBA00022741"/>
    </source>
</evidence>
<evidence type="ECO:0000256" key="8">
    <source>
        <dbReference type="ARBA" id="ARBA00029346"/>
    </source>
</evidence>
<keyword evidence="2 9" id="KW-0808">Transferase</keyword>
<evidence type="ECO:0000256" key="3">
    <source>
        <dbReference type="ARBA" id="ARBA00022695"/>
    </source>
</evidence>
<dbReference type="EMBL" id="SRRU01000001">
    <property type="protein sequence ID" value="TGN87702.1"/>
    <property type="molecule type" value="Genomic_DNA"/>
</dbReference>
<proteinExistence type="inferred from homology"/>
<feature type="binding site" evidence="9">
    <location>
        <position position="19"/>
    </location>
    <ligand>
        <name>substrate</name>
    </ligand>
</feature>
<feature type="binding site" evidence="9">
    <location>
        <begin position="132"/>
        <end position="138"/>
    </location>
    <ligand>
        <name>ATP</name>
        <dbReference type="ChEBI" id="CHEBI:30616"/>
    </ligand>
</feature>
<dbReference type="EC" id="2.7.7.3" evidence="9"/>
<comment type="subcellular location">
    <subcellularLocation>
        <location evidence="9">Cytoplasm</location>
    </subcellularLocation>
</comment>
<keyword evidence="12" id="KW-1185">Reference proteome</keyword>
<keyword evidence="4 9" id="KW-0547">Nucleotide-binding</keyword>
<evidence type="ECO:0000256" key="6">
    <source>
        <dbReference type="ARBA" id="ARBA00022842"/>
    </source>
</evidence>
<feature type="binding site" evidence="9">
    <location>
        <begin position="19"/>
        <end position="20"/>
    </location>
    <ligand>
        <name>ATP</name>
        <dbReference type="ChEBI" id="CHEBI:30616"/>
    </ligand>
</feature>
<keyword evidence="7 9" id="KW-0173">Coenzyme A biosynthesis</keyword>
<dbReference type="PANTHER" id="PTHR21342:SF1">
    <property type="entry name" value="PHOSPHOPANTETHEINE ADENYLYLTRANSFERASE"/>
    <property type="match status" value="1"/>
</dbReference>
<feature type="binding site" evidence="9">
    <location>
        <position position="108"/>
    </location>
    <ligand>
        <name>ATP</name>
        <dbReference type="ChEBI" id="CHEBI:30616"/>
    </ligand>
</feature>
<feature type="binding site" evidence="9">
    <location>
        <position position="97"/>
    </location>
    <ligand>
        <name>substrate</name>
    </ligand>
</feature>
<comment type="function">
    <text evidence="9">Reversibly transfers an adenylyl group from ATP to 4'-phosphopantetheine, yielding dephospho-CoA (dPCoA) and pyrophosphate.</text>
</comment>
<dbReference type="InterPro" id="IPR004821">
    <property type="entry name" value="Cyt_trans-like"/>
</dbReference>
<accession>A0A4Z1DTB5</accession>
<dbReference type="Proteomes" id="UP000298513">
    <property type="component" value="Unassembled WGS sequence"/>
</dbReference>
<dbReference type="HAMAP" id="MF_00151">
    <property type="entry name" value="PPAT_bact"/>
    <property type="match status" value="1"/>
</dbReference>
<evidence type="ECO:0000256" key="9">
    <source>
        <dbReference type="HAMAP-Rule" id="MF_00151"/>
    </source>
</evidence>
<comment type="cofactor">
    <cofactor evidence="9">
        <name>Mg(2+)</name>
        <dbReference type="ChEBI" id="CHEBI:18420"/>
    </cofactor>
</comment>
<dbReference type="Gene3D" id="3.40.50.620">
    <property type="entry name" value="HUPs"/>
    <property type="match status" value="1"/>
</dbReference>
<feature type="domain" description="Cytidyltransferase-like" evidence="10">
    <location>
        <begin position="15"/>
        <end position="142"/>
    </location>
</feature>
<dbReference type="InterPro" id="IPR014729">
    <property type="entry name" value="Rossmann-like_a/b/a_fold"/>
</dbReference>
<feature type="binding site" evidence="9">
    <location>
        <begin position="98"/>
        <end position="100"/>
    </location>
    <ligand>
        <name>ATP</name>
        <dbReference type="ChEBI" id="CHEBI:30616"/>
    </ligand>
</feature>
<dbReference type="PRINTS" id="PR01020">
    <property type="entry name" value="LPSBIOSNTHSS"/>
</dbReference>
<dbReference type="GO" id="GO:0005524">
    <property type="term" value="F:ATP binding"/>
    <property type="evidence" value="ECO:0007669"/>
    <property type="project" value="UniProtKB-KW"/>
</dbReference>
<dbReference type="GO" id="GO:0005737">
    <property type="term" value="C:cytoplasm"/>
    <property type="evidence" value="ECO:0007669"/>
    <property type="project" value="UniProtKB-SubCell"/>
</dbReference>
<dbReference type="GO" id="GO:0004595">
    <property type="term" value="F:pantetheine-phosphate adenylyltransferase activity"/>
    <property type="evidence" value="ECO:0007669"/>
    <property type="project" value="UniProtKB-UniRule"/>
</dbReference>
<evidence type="ECO:0000256" key="1">
    <source>
        <dbReference type="ARBA" id="ARBA00022490"/>
    </source>
</evidence>
<dbReference type="PANTHER" id="PTHR21342">
    <property type="entry name" value="PHOSPHOPANTETHEINE ADENYLYLTRANSFERASE"/>
    <property type="match status" value="1"/>
</dbReference>
<dbReference type="SUPFAM" id="SSF52374">
    <property type="entry name" value="Nucleotidylyl transferase"/>
    <property type="match status" value="1"/>
</dbReference>
<evidence type="ECO:0000313" key="12">
    <source>
        <dbReference type="Proteomes" id="UP000298513"/>
    </source>
</evidence>